<evidence type="ECO:0000256" key="2">
    <source>
        <dbReference type="ARBA" id="ARBA00007414"/>
    </source>
</evidence>
<comment type="subcellular location">
    <subcellularLocation>
        <location evidence="1">Golgi apparatus membrane</location>
        <topology evidence="1">Multi-pass membrane protein</topology>
    </subcellularLocation>
</comment>
<protein>
    <submittedName>
        <fullName evidence="10">Frag1/DRAM/Sfk1 family-domain-containing protein</fullName>
    </submittedName>
</protein>
<evidence type="ECO:0000256" key="1">
    <source>
        <dbReference type="ARBA" id="ARBA00004653"/>
    </source>
</evidence>
<keyword evidence="6" id="KW-0333">Golgi apparatus</keyword>
<evidence type="ECO:0000313" key="11">
    <source>
        <dbReference type="Proteomes" id="UP000683000"/>
    </source>
</evidence>
<dbReference type="InterPro" id="IPR039545">
    <property type="entry name" value="PGAP2"/>
</dbReference>
<reference evidence="10" key="1">
    <citation type="submission" date="2021-03" db="EMBL/GenBank/DDBJ databases">
        <title>Evolutionary innovations through gain and loss of genes in the ectomycorrhizal Boletales.</title>
        <authorList>
            <person name="Wu G."/>
            <person name="Miyauchi S."/>
            <person name="Morin E."/>
            <person name="Yang Z.-L."/>
            <person name="Xu J."/>
            <person name="Martin F.M."/>
        </authorList>
    </citation>
    <scope>NUCLEOTIDE SEQUENCE</scope>
    <source>
        <strain evidence="10">BR01</strain>
    </source>
</reference>
<comment type="similarity">
    <text evidence="2">Belongs to the PGAP2 family.</text>
</comment>
<keyword evidence="5 8" id="KW-1133">Transmembrane helix</keyword>
<evidence type="ECO:0000256" key="3">
    <source>
        <dbReference type="ARBA" id="ARBA00022502"/>
    </source>
</evidence>
<dbReference type="AlphaFoldDB" id="A0A8I3A449"/>
<keyword evidence="11" id="KW-1185">Reference proteome</keyword>
<keyword evidence="7 8" id="KW-0472">Membrane</keyword>
<dbReference type="PANTHER" id="PTHR12892:SF11">
    <property type="entry name" value="POST-GPI ATTACHMENT TO PROTEINS FACTOR 2"/>
    <property type="match status" value="1"/>
</dbReference>
<evidence type="ECO:0000256" key="5">
    <source>
        <dbReference type="ARBA" id="ARBA00022989"/>
    </source>
</evidence>
<name>A0A8I3A449_9AGAM</name>
<evidence type="ECO:0000256" key="7">
    <source>
        <dbReference type="ARBA" id="ARBA00023136"/>
    </source>
</evidence>
<accession>A0A8I3A449</accession>
<feature type="non-terminal residue" evidence="10">
    <location>
        <position position="224"/>
    </location>
</feature>
<evidence type="ECO:0000256" key="6">
    <source>
        <dbReference type="ARBA" id="ARBA00023034"/>
    </source>
</evidence>
<dbReference type="EMBL" id="JAGFBS010000051">
    <property type="protein sequence ID" value="KAG6370471.1"/>
    <property type="molecule type" value="Genomic_DNA"/>
</dbReference>
<evidence type="ECO:0000259" key="9">
    <source>
        <dbReference type="Pfam" id="PF10277"/>
    </source>
</evidence>
<dbReference type="PANTHER" id="PTHR12892">
    <property type="entry name" value="FGF RECEPTOR ACTIVATING PROTEIN 1"/>
    <property type="match status" value="1"/>
</dbReference>
<dbReference type="GO" id="GO:0006506">
    <property type="term" value="P:GPI anchor biosynthetic process"/>
    <property type="evidence" value="ECO:0007669"/>
    <property type="project" value="UniProtKB-KW"/>
</dbReference>
<evidence type="ECO:0000256" key="8">
    <source>
        <dbReference type="SAM" id="Phobius"/>
    </source>
</evidence>
<feature type="transmembrane region" description="Helical" evidence="8">
    <location>
        <begin position="85"/>
        <end position="105"/>
    </location>
</feature>
<evidence type="ECO:0000313" key="10">
    <source>
        <dbReference type="EMBL" id="KAG6370471.1"/>
    </source>
</evidence>
<dbReference type="Pfam" id="PF10277">
    <property type="entry name" value="Frag1"/>
    <property type="match status" value="1"/>
</dbReference>
<dbReference type="InterPro" id="IPR019402">
    <property type="entry name" value="CWH43_N"/>
</dbReference>
<organism evidence="10 11">
    <name type="scientific">Boletus reticuloceps</name>
    <dbReference type="NCBI Taxonomy" id="495285"/>
    <lineage>
        <taxon>Eukaryota</taxon>
        <taxon>Fungi</taxon>
        <taxon>Dikarya</taxon>
        <taxon>Basidiomycota</taxon>
        <taxon>Agaricomycotina</taxon>
        <taxon>Agaricomycetes</taxon>
        <taxon>Agaricomycetidae</taxon>
        <taxon>Boletales</taxon>
        <taxon>Boletineae</taxon>
        <taxon>Boletaceae</taxon>
        <taxon>Boletoideae</taxon>
        <taxon>Boletus</taxon>
    </lineage>
</organism>
<keyword evidence="4 8" id="KW-0812">Transmembrane</keyword>
<dbReference type="OrthoDB" id="68581at2759"/>
<feature type="transmembrane region" description="Helical" evidence="8">
    <location>
        <begin position="22"/>
        <end position="40"/>
    </location>
</feature>
<gene>
    <name evidence="10" type="ORF">JVT61DRAFT_12095</name>
</gene>
<feature type="transmembrane region" description="Helical" evidence="8">
    <location>
        <begin position="52"/>
        <end position="73"/>
    </location>
</feature>
<dbReference type="Proteomes" id="UP000683000">
    <property type="component" value="Unassembled WGS sequence"/>
</dbReference>
<proteinExistence type="inferred from homology"/>
<comment type="caution">
    <text evidence="10">The sequence shown here is derived from an EMBL/GenBank/DDBJ whole genome shotgun (WGS) entry which is preliminary data.</text>
</comment>
<sequence length="224" mass="25955">LDTLTFPHVTLQHWRLYPERNVFQILIAITSGPRFALVFLQYFITRTSRSPLPLWIFFVGIVRTLACGGWVYITSNDDHDAHDVLMILYIVCNAPWMLGGIMNTPPNHVQVRKRRFVLLFFSCNSSLERRYSRKSLSSVAHIQSSFFALIIPLVYFFIQHKVHRIPGAYTRYAFFEWGLIFLDVLYDSISGADFKLCNLQIAIGVSLDSGIEHKNMYNQLHHLA</sequence>
<feature type="domain" description="CWH43-like N-terminal" evidence="9">
    <location>
        <begin position="17"/>
        <end position="195"/>
    </location>
</feature>
<dbReference type="GO" id="GO:0000139">
    <property type="term" value="C:Golgi membrane"/>
    <property type="evidence" value="ECO:0007669"/>
    <property type="project" value="UniProtKB-SubCell"/>
</dbReference>
<evidence type="ECO:0000256" key="4">
    <source>
        <dbReference type="ARBA" id="ARBA00022692"/>
    </source>
</evidence>
<feature type="transmembrane region" description="Helical" evidence="8">
    <location>
        <begin position="139"/>
        <end position="158"/>
    </location>
</feature>
<keyword evidence="3" id="KW-0337">GPI-anchor biosynthesis</keyword>
<dbReference type="GO" id="GO:0005789">
    <property type="term" value="C:endoplasmic reticulum membrane"/>
    <property type="evidence" value="ECO:0007669"/>
    <property type="project" value="TreeGrafter"/>
</dbReference>